<dbReference type="RefSeq" id="WP_015404399.1">
    <property type="nucleotide sequence ID" value="NC_020304.1"/>
</dbReference>
<feature type="compositionally biased region" description="Polar residues" evidence="5">
    <location>
        <begin position="552"/>
        <end position="561"/>
    </location>
</feature>
<dbReference type="InterPro" id="IPR050465">
    <property type="entry name" value="UPF0194_transport"/>
</dbReference>
<feature type="domain" description="CzcB-like C-terminal circularly permuted SH3-like" evidence="7">
    <location>
        <begin position="437"/>
        <end position="488"/>
    </location>
</feature>
<proteinExistence type="inferred from homology"/>
<evidence type="ECO:0000256" key="3">
    <source>
        <dbReference type="ARBA" id="ARBA00023054"/>
    </source>
</evidence>
<dbReference type="EMBL" id="CP003985">
    <property type="protein sequence ID" value="AGF78711.1"/>
    <property type="molecule type" value="Genomic_DNA"/>
</dbReference>
<accession>M1PQN0</accession>
<dbReference type="PRINTS" id="PR01490">
    <property type="entry name" value="RTXTOXIND"/>
</dbReference>
<feature type="coiled-coil region" evidence="4">
    <location>
        <begin position="244"/>
        <end position="296"/>
    </location>
</feature>
<dbReference type="PANTHER" id="PTHR32347">
    <property type="entry name" value="EFFLUX SYSTEM COMPONENT YKNX-RELATED"/>
    <property type="match status" value="1"/>
</dbReference>
<keyword evidence="10" id="KW-1185">Reference proteome</keyword>
<keyword evidence="6" id="KW-1133">Transmembrane helix</keyword>
<organism evidence="9 10">
    <name type="scientific">Desulfocapsa sulfexigens (strain DSM 10523 / SB164P1)</name>
    <dbReference type="NCBI Taxonomy" id="1167006"/>
    <lineage>
        <taxon>Bacteria</taxon>
        <taxon>Pseudomonadati</taxon>
        <taxon>Thermodesulfobacteriota</taxon>
        <taxon>Desulfobulbia</taxon>
        <taxon>Desulfobulbales</taxon>
        <taxon>Desulfocapsaceae</taxon>
        <taxon>Desulfocapsa</taxon>
    </lineage>
</organism>
<dbReference type="GO" id="GO:0016020">
    <property type="term" value="C:membrane"/>
    <property type="evidence" value="ECO:0007669"/>
    <property type="project" value="InterPro"/>
</dbReference>
<evidence type="ECO:0000256" key="1">
    <source>
        <dbReference type="ARBA" id="ARBA00004196"/>
    </source>
</evidence>
<feature type="region of interest" description="Disordered" evidence="5">
    <location>
        <begin position="498"/>
        <end position="561"/>
    </location>
</feature>
<protein>
    <submittedName>
        <fullName evidence="9">RND family efflux transporter, MFP subunit</fullName>
    </submittedName>
</protein>
<evidence type="ECO:0000313" key="9">
    <source>
        <dbReference type="EMBL" id="AGF78711.1"/>
    </source>
</evidence>
<dbReference type="NCBIfam" id="TIGR01730">
    <property type="entry name" value="RND_mfp"/>
    <property type="match status" value="1"/>
</dbReference>
<feature type="compositionally biased region" description="Polar residues" evidence="5">
    <location>
        <begin position="498"/>
        <end position="524"/>
    </location>
</feature>
<evidence type="ECO:0000256" key="6">
    <source>
        <dbReference type="SAM" id="Phobius"/>
    </source>
</evidence>
<reference evidence="10" key="1">
    <citation type="journal article" date="2013" name="Stand. Genomic Sci.">
        <title>Complete genome sequence of Desulfocapsa sulfexigens, a marine deltaproteobacterium specialized in disproportionating inorganic sulfur compounds.</title>
        <authorList>
            <person name="Finster K.W."/>
            <person name="Kjeldsen K.U."/>
            <person name="Kube M."/>
            <person name="Reinhardt R."/>
            <person name="Mussmann M."/>
            <person name="Amann R."/>
            <person name="Schreiber L."/>
        </authorList>
    </citation>
    <scope>NUCLEOTIDE SEQUENCE [LARGE SCALE GENOMIC DNA]</scope>
    <source>
        <strain evidence="10">DSM 10523 / SB164P1</strain>
    </source>
</reference>
<evidence type="ECO:0000256" key="2">
    <source>
        <dbReference type="ARBA" id="ARBA00009477"/>
    </source>
</evidence>
<dbReference type="InterPro" id="IPR058636">
    <property type="entry name" value="Beta-barrel_YknX"/>
</dbReference>
<gene>
    <name evidence="9" type="ordered locus">UWK_02170</name>
</gene>
<dbReference type="Gene3D" id="2.40.50.100">
    <property type="match status" value="1"/>
</dbReference>
<feature type="coiled-coil region" evidence="4">
    <location>
        <begin position="108"/>
        <end position="193"/>
    </location>
</feature>
<sequence>MHLPNNVLKGISRLRLSWMIVFFSLILLVLGYLVFFSKESGQEIKTSEQAFFSVRQGALMIDVTQAGTIRPREQIILKNEVEGQTVILFLIDEGTEVKKGDLLVELDASQLEDQRVNQQIQVINAEATFINGRENLEVVKNQALADVDQATLDLEFARQDLIQYQEGEYPKLEKEAKAKITLAEETLTNAKNTFEWSKKIYEEKYISETELKRDELAWQKVRLDLDLANDALDLLQNFTVKRRMAELESNLRQTTMALERVKRKVSADIAQAEAKLKASQAEYQQQQDKLDKITVQIGKTKIYAPMEGTVIYATSTKINWRSSEEPLDEGQAVRERQELIHLPTTSSYNAEVKIHESRLEKIRIGLPVRITIDALPDRTFTGTVASIAPLPDPTSTFMNPDLKVYNSVIHIDGNGQGLRNGMSCQAEIIIDQFDNAIYVPVQAVIQQNGKPTVFVVRDNRFIVRQVKIGMDNNRMVHVLEGLQPGENVLLAPPLTEAAKTSQDMIPTEGNTQETLATRQVGSTIESDKQRSKGLKNMTPEQREAFGKKPKNGNGTNRQPKD</sequence>
<dbReference type="PANTHER" id="PTHR32347:SF23">
    <property type="entry name" value="BLL5650 PROTEIN"/>
    <property type="match status" value="1"/>
</dbReference>
<evidence type="ECO:0000256" key="5">
    <source>
        <dbReference type="SAM" id="MobiDB-lite"/>
    </source>
</evidence>
<keyword evidence="3 4" id="KW-0175">Coiled coil</keyword>
<feature type="transmembrane region" description="Helical" evidence="6">
    <location>
        <begin position="16"/>
        <end position="35"/>
    </location>
</feature>
<dbReference type="Pfam" id="PF25990">
    <property type="entry name" value="Beta-barrel_YknX"/>
    <property type="match status" value="1"/>
</dbReference>
<evidence type="ECO:0000256" key="4">
    <source>
        <dbReference type="SAM" id="Coils"/>
    </source>
</evidence>
<dbReference type="GO" id="GO:0030313">
    <property type="term" value="C:cell envelope"/>
    <property type="evidence" value="ECO:0007669"/>
    <property type="project" value="UniProtKB-SubCell"/>
</dbReference>
<feature type="domain" description="YknX-like beta-barrel" evidence="8">
    <location>
        <begin position="350"/>
        <end position="428"/>
    </location>
</feature>
<dbReference type="Gene3D" id="1.10.287.470">
    <property type="entry name" value="Helix hairpin bin"/>
    <property type="match status" value="1"/>
</dbReference>
<dbReference type="SUPFAM" id="SSF111369">
    <property type="entry name" value="HlyD-like secretion proteins"/>
    <property type="match status" value="2"/>
</dbReference>
<dbReference type="Pfam" id="PF25975">
    <property type="entry name" value="CzcB_C"/>
    <property type="match status" value="1"/>
</dbReference>
<evidence type="ECO:0000259" key="8">
    <source>
        <dbReference type="Pfam" id="PF25990"/>
    </source>
</evidence>
<dbReference type="KEGG" id="dsf:UWK_02170"/>
<dbReference type="AlphaFoldDB" id="M1PQN0"/>
<dbReference type="InterPro" id="IPR006143">
    <property type="entry name" value="RND_pump_MFP"/>
</dbReference>
<evidence type="ECO:0000313" key="10">
    <source>
        <dbReference type="Proteomes" id="UP000011721"/>
    </source>
</evidence>
<evidence type="ECO:0000259" key="7">
    <source>
        <dbReference type="Pfam" id="PF25975"/>
    </source>
</evidence>
<dbReference type="STRING" id="1167006.UWK_02170"/>
<dbReference type="HOGENOM" id="CLU_018816_12_1_7"/>
<name>M1PQN0_DESSD</name>
<dbReference type="Gene3D" id="2.40.30.170">
    <property type="match status" value="1"/>
</dbReference>
<keyword evidence="6" id="KW-0472">Membrane</keyword>
<dbReference type="GO" id="GO:0022857">
    <property type="term" value="F:transmembrane transporter activity"/>
    <property type="evidence" value="ECO:0007669"/>
    <property type="project" value="InterPro"/>
</dbReference>
<dbReference type="Gene3D" id="2.40.420.20">
    <property type="match status" value="1"/>
</dbReference>
<comment type="subcellular location">
    <subcellularLocation>
        <location evidence="1">Cell envelope</location>
    </subcellularLocation>
</comment>
<keyword evidence="6" id="KW-0812">Transmembrane</keyword>
<dbReference type="Proteomes" id="UP000011721">
    <property type="component" value="Chromosome"/>
</dbReference>
<dbReference type="InterPro" id="IPR058649">
    <property type="entry name" value="CzcB_C"/>
</dbReference>
<comment type="similarity">
    <text evidence="2">Belongs to the membrane fusion protein (MFP) (TC 8.A.1) family.</text>
</comment>
<dbReference type="eggNOG" id="COG0845">
    <property type="taxonomic scope" value="Bacteria"/>
</dbReference>